<dbReference type="AlphaFoldDB" id="A0AAV9JYT3"/>
<dbReference type="Proteomes" id="UP001324427">
    <property type="component" value="Unassembled WGS sequence"/>
</dbReference>
<evidence type="ECO:0000313" key="2">
    <source>
        <dbReference type="EMBL" id="KAK4550751.1"/>
    </source>
</evidence>
<comment type="caution">
    <text evidence="2">The sequence shown here is derived from an EMBL/GenBank/DDBJ whole genome shotgun (WGS) entry which is preliminary data.</text>
</comment>
<feature type="compositionally biased region" description="Polar residues" evidence="1">
    <location>
        <begin position="74"/>
        <end position="83"/>
    </location>
</feature>
<proteinExistence type="predicted"/>
<feature type="region of interest" description="Disordered" evidence="1">
    <location>
        <begin position="1"/>
        <end position="183"/>
    </location>
</feature>
<organism evidence="2 3">
    <name type="scientific">Oleoguttula mirabilis</name>
    <dbReference type="NCBI Taxonomy" id="1507867"/>
    <lineage>
        <taxon>Eukaryota</taxon>
        <taxon>Fungi</taxon>
        <taxon>Dikarya</taxon>
        <taxon>Ascomycota</taxon>
        <taxon>Pezizomycotina</taxon>
        <taxon>Dothideomycetes</taxon>
        <taxon>Dothideomycetidae</taxon>
        <taxon>Mycosphaerellales</taxon>
        <taxon>Teratosphaeriaceae</taxon>
        <taxon>Oleoguttula</taxon>
    </lineage>
</organism>
<keyword evidence="3" id="KW-1185">Reference proteome</keyword>
<feature type="compositionally biased region" description="Polar residues" evidence="1">
    <location>
        <begin position="146"/>
        <end position="158"/>
    </location>
</feature>
<sequence length="268" mass="28306">MGGPKKRASPALIDKERSVKKPRSGGQRRLRSTTAPPNAADVISKGGTEATEGKSKEGPVATKASPTKAHRTATTKPRASSESQPRKSKSPASAKDGQPPTEAQYVPPNHESPPATVGIHSGSPSPHGAETAASTLVPESDLANDAENTPDQSPTTKASSSLLPLGQPSLTTAERHALPKRVESADDGRRVLVHIQKQWYAGTVLMVAHAHDVPEKAVTQHFALQDLFEMLPLKTAGDVPAGQDLETFRKKTGEVKENDVVLALAENL</sequence>
<gene>
    <name evidence="2" type="ORF">LTR36_000330</name>
</gene>
<evidence type="ECO:0000256" key="1">
    <source>
        <dbReference type="SAM" id="MobiDB-lite"/>
    </source>
</evidence>
<feature type="compositionally biased region" description="Basic and acidic residues" evidence="1">
    <location>
        <begin position="173"/>
        <end position="183"/>
    </location>
</feature>
<feature type="compositionally biased region" description="Low complexity" evidence="1">
    <location>
        <begin position="159"/>
        <end position="170"/>
    </location>
</feature>
<dbReference type="EMBL" id="JAVFHQ010000001">
    <property type="protein sequence ID" value="KAK4550751.1"/>
    <property type="molecule type" value="Genomic_DNA"/>
</dbReference>
<accession>A0AAV9JYT3</accession>
<evidence type="ECO:0000313" key="3">
    <source>
        <dbReference type="Proteomes" id="UP001324427"/>
    </source>
</evidence>
<reference evidence="2 3" key="1">
    <citation type="submission" date="2021-11" db="EMBL/GenBank/DDBJ databases">
        <title>Black yeast isolated from Biological Soil Crust.</title>
        <authorList>
            <person name="Kurbessoian T."/>
        </authorList>
    </citation>
    <scope>NUCLEOTIDE SEQUENCE [LARGE SCALE GENOMIC DNA]</scope>
    <source>
        <strain evidence="2 3">CCFEE 5522</strain>
    </source>
</reference>
<name>A0AAV9JYT3_9PEZI</name>
<feature type="compositionally biased region" description="Basic residues" evidence="1">
    <location>
        <begin position="20"/>
        <end position="31"/>
    </location>
</feature>
<protein>
    <submittedName>
        <fullName evidence="2">Uncharacterized protein</fullName>
    </submittedName>
</protein>